<dbReference type="GO" id="GO:0035539">
    <property type="term" value="F:8-oxo-7,8-dihydrodeoxyguanosine triphosphate pyrophosphatase activity"/>
    <property type="evidence" value="ECO:0007669"/>
    <property type="project" value="UniProtKB-EC"/>
</dbReference>
<dbReference type="CDD" id="cd03425">
    <property type="entry name" value="NUDIX_MutT_NudA_like"/>
    <property type="match status" value="1"/>
</dbReference>
<dbReference type="Gene3D" id="3.90.79.10">
    <property type="entry name" value="Nucleoside Triphosphate Pyrophosphohydrolase"/>
    <property type="match status" value="1"/>
</dbReference>
<evidence type="ECO:0000256" key="1">
    <source>
        <dbReference type="ARBA" id="ARBA00001946"/>
    </source>
</evidence>
<keyword evidence="6" id="KW-0227">DNA damage</keyword>
<evidence type="ECO:0000313" key="14">
    <source>
        <dbReference type="EMBL" id="EPD31196.1"/>
    </source>
</evidence>
<dbReference type="GO" id="GO:0044716">
    <property type="term" value="F:8-oxo-GDP phosphatase activity"/>
    <property type="evidence" value="ECO:0007669"/>
    <property type="project" value="TreeGrafter"/>
</dbReference>
<dbReference type="PROSITE" id="PS51462">
    <property type="entry name" value="NUDIX"/>
    <property type="match status" value="1"/>
</dbReference>
<comment type="cofactor">
    <cofactor evidence="1">
        <name>Mg(2+)</name>
        <dbReference type="ChEBI" id="CHEBI:18420"/>
    </cofactor>
</comment>
<dbReference type="EC" id="3.6.1.55" evidence="11"/>
<dbReference type="GO" id="GO:0006281">
    <property type="term" value="P:DNA repair"/>
    <property type="evidence" value="ECO:0007669"/>
    <property type="project" value="UniProtKB-KW"/>
</dbReference>
<keyword evidence="7 12" id="KW-0378">Hydrolase</keyword>
<name>A0A9W5REY8_9ACTO</name>
<sequence length="151" mass="16419">MKKLVVAAAFMRGEGAEAQVFAAARAYPQELRGLYELPGGKVEPGERPSDALVREIREELGCDIELGQPVLSKDEDGAWPVLGGRRMLVWLAHPIGSPQVGNGHLEARWVAASDLHKITWIEPDVPIVEAAFKLYVRGLDSFGACEGPAIY</sequence>
<keyword evidence="15" id="KW-1185">Reference proteome</keyword>
<dbReference type="InterPro" id="IPR015797">
    <property type="entry name" value="NUDIX_hydrolase-like_dom_sf"/>
</dbReference>
<dbReference type="InterPro" id="IPR020476">
    <property type="entry name" value="Nudix_hydrolase"/>
</dbReference>
<evidence type="ECO:0000256" key="11">
    <source>
        <dbReference type="ARBA" id="ARBA00038905"/>
    </source>
</evidence>
<dbReference type="PANTHER" id="PTHR47707:SF1">
    <property type="entry name" value="NUDIX HYDROLASE FAMILY PROTEIN"/>
    <property type="match status" value="1"/>
</dbReference>
<protein>
    <recommendedName>
        <fullName evidence="11">8-oxo-dGTP diphosphatase</fullName>
        <ecNumber evidence="11">3.6.1.55</ecNumber>
    </recommendedName>
</protein>
<dbReference type="Proteomes" id="UP000014387">
    <property type="component" value="Unassembled WGS sequence"/>
</dbReference>
<dbReference type="EMBL" id="AGWN01000001">
    <property type="protein sequence ID" value="EPD31196.1"/>
    <property type="molecule type" value="Genomic_DNA"/>
</dbReference>
<dbReference type="InterPro" id="IPR000086">
    <property type="entry name" value="NUDIX_hydrolase_dom"/>
</dbReference>
<feature type="domain" description="Nudix hydrolase" evidence="13">
    <location>
        <begin position="1"/>
        <end position="140"/>
    </location>
</feature>
<keyword evidence="3" id="KW-0515">Mutator protein</keyword>
<keyword evidence="5" id="KW-0479">Metal-binding</keyword>
<dbReference type="RefSeq" id="WP_016444307.1">
    <property type="nucleotide sequence ID" value="NZ_KE150266.1"/>
</dbReference>
<evidence type="ECO:0000256" key="10">
    <source>
        <dbReference type="ARBA" id="ARBA00035861"/>
    </source>
</evidence>
<evidence type="ECO:0000256" key="2">
    <source>
        <dbReference type="ARBA" id="ARBA00005582"/>
    </source>
</evidence>
<dbReference type="PROSITE" id="PS00893">
    <property type="entry name" value="NUDIX_BOX"/>
    <property type="match status" value="1"/>
</dbReference>
<keyword evidence="4" id="KW-0235">DNA replication</keyword>
<dbReference type="Pfam" id="PF00293">
    <property type="entry name" value="NUDIX"/>
    <property type="match status" value="1"/>
</dbReference>
<keyword evidence="8" id="KW-0460">Magnesium</keyword>
<evidence type="ECO:0000256" key="5">
    <source>
        <dbReference type="ARBA" id="ARBA00022723"/>
    </source>
</evidence>
<evidence type="ECO:0000256" key="4">
    <source>
        <dbReference type="ARBA" id="ARBA00022705"/>
    </source>
</evidence>
<reference evidence="14 15" key="1">
    <citation type="submission" date="2013-05" db="EMBL/GenBank/DDBJ databases">
        <title>The Genome Sequence of Actinomyces europaeus ACS-120-V-COL10B.</title>
        <authorList>
            <consortium name="The Broad Institute Genomics Platform"/>
            <person name="Earl A."/>
            <person name="Ward D."/>
            <person name="Feldgarden M."/>
            <person name="Gevers D."/>
            <person name="Saerens B."/>
            <person name="Vaneechoutte M."/>
            <person name="Walker B."/>
            <person name="Young S."/>
            <person name="Zeng Q."/>
            <person name="Gargeya S."/>
            <person name="Fitzgerald M."/>
            <person name="Haas B."/>
            <person name="Abouelleil A."/>
            <person name="Allen A.W."/>
            <person name="Alvarado L."/>
            <person name="Arachchi H.M."/>
            <person name="Berlin A.M."/>
            <person name="Chapman S.B."/>
            <person name="Gainer-Dewar J."/>
            <person name="Goldberg J."/>
            <person name="Griggs A."/>
            <person name="Gujja S."/>
            <person name="Hansen M."/>
            <person name="Howarth C."/>
            <person name="Imamovic A."/>
            <person name="Ireland A."/>
            <person name="Larimer J."/>
            <person name="McCowan C."/>
            <person name="Murphy C."/>
            <person name="Pearson M."/>
            <person name="Poon T.W."/>
            <person name="Priest M."/>
            <person name="Roberts A."/>
            <person name="Saif S."/>
            <person name="Shea T."/>
            <person name="Sisk P."/>
            <person name="Sykes S."/>
            <person name="Wortman J."/>
            <person name="Nusbaum C."/>
            <person name="Birren B."/>
        </authorList>
    </citation>
    <scope>NUCLEOTIDE SEQUENCE [LARGE SCALE GENOMIC DNA]</scope>
    <source>
        <strain evidence="14 15">ACS-120-V-Col10b</strain>
    </source>
</reference>
<evidence type="ECO:0000256" key="6">
    <source>
        <dbReference type="ARBA" id="ARBA00022763"/>
    </source>
</evidence>
<dbReference type="InterPro" id="IPR020084">
    <property type="entry name" value="NUDIX_hydrolase_CS"/>
</dbReference>
<evidence type="ECO:0000256" key="9">
    <source>
        <dbReference type="ARBA" id="ARBA00023204"/>
    </source>
</evidence>
<keyword evidence="9" id="KW-0234">DNA repair</keyword>
<proteinExistence type="inferred from homology"/>
<comment type="caution">
    <text evidence="14">The sequence shown here is derived from an EMBL/GenBank/DDBJ whole genome shotgun (WGS) entry which is preliminary data.</text>
</comment>
<comment type="similarity">
    <text evidence="2 12">Belongs to the Nudix hydrolase family.</text>
</comment>
<dbReference type="GO" id="GO:0046872">
    <property type="term" value="F:metal ion binding"/>
    <property type="evidence" value="ECO:0007669"/>
    <property type="project" value="UniProtKB-KW"/>
</dbReference>
<dbReference type="PANTHER" id="PTHR47707">
    <property type="entry name" value="8-OXO-DGTP DIPHOSPHATASE"/>
    <property type="match status" value="1"/>
</dbReference>
<dbReference type="AlphaFoldDB" id="A0A9W5REY8"/>
<evidence type="ECO:0000256" key="7">
    <source>
        <dbReference type="ARBA" id="ARBA00022801"/>
    </source>
</evidence>
<evidence type="ECO:0000259" key="13">
    <source>
        <dbReference type="PROSITE" id="PS51462"/>
    </source>
</evidence>
<dbReference type="InterPro" id="IPR047127">
    <property type="entry name" value="MutT-like"/>
</dbReference>
<evidence type="ECO:0000256" key="3">
    <source>
        <dbReference type="ARBA" id="ARBA00022457"/>
    </source>
</evidence>
<dbReference type="GO" id="GO:0044715">
    <property type="term" value="F:8-oxo-dGDP phosphatase activity"/>
    <property type="evidence" value="ECO:0007669"/>
    <property type="project" value="TreeGrafter"/>
</dbReference>
<organism evidence="14 15">
    <name type="scientific">Gleimia europaea ACS-120-V-Col10b</name>
    <dbReference type="NCBI Taxonomy" id="883069"/>
    <lineage>
        <taxon>Bacteria</taxon>
        <taxon>Bacillati</taxon>
        <taxon>Actinomycetota</taxon>
        <taxon>Actinomycetes</taxon>
        <taxon>Actinomycetales</taxon>
        <taxon>Actinomycetaceae</taxon>
        <taxon>Gleimia</taxon>
    </lineage>
</organism>
<dbReference type="GO" id="GO:0008413">
    <property type="term" value="F:8-oxo-7,8-dihydroguanosine triphosphate pyrophosphatase activity"/>
    <property type="evidence" value="ECO:0007669"/>
    <property type="project" value="TreeGrafter"/>
</dbReference>
<gene>
    <name evidence="14" type="ORF">HMPREF9238_00962</name>
</gene>
<evidence type="ECO:0000256" key="12">
    <source>
        <dbReference type="RuleBase" id="RU003476"/>
    </source>
</evidence>
<evidence type="ECO:0000256" key="8">
    <source>
        <dbReference type="ARBA" id="ARBA00022842"/>
    </source>
</evidence>
<accession>A0A9W5REY8</accession>
<dbReference type="GO" id="GO:0006260">
    <property type="term" value="P:DNA replication"/>
    <property type="evidence" value="ECO:0007669"/>
    <property type="project" value="UniProtKB-KW"/>
</dbReference>
<comment type="catalytic activity">
    <reaction evidence="10">
        <text>8-oxo-dGTP + H2O = 8-oxo-dGMP + diphosphate + H(+)</text>
        <dbReference type="Rhea" id="RHEA:31575"/>
        <dbReference type="ChEBI" id="CHEBI:15377"/>
        <dbReference type="ChEBI" id="CHEBI:15378"/>
        <dbReference type="ChEBI" id="CHEBI:33019"/>
        <dbReference type="ChEBI" id="CHEBI:63224"/>
        <dbReference type="ChEBI" id="CHEBI:77896"/>
        <dbReference type="EC" id="3.6.1.55"/>
    </reaction>
</comment>
<evidence type="ECO:0000313" key="15">
    <source>
        <dbReference type="Proteomes" id="UP000014387"/>
    </source>
</evidence>
<dbReference type="SUPFAM" id="SSF55811">
    <property type="entry name" value="Nudix"/>
    <property type="match status" value="1"/>
</dbReference>
<dbReference type="PRINTS" id="PR00502">
    <property type="entry name" value="NUDIXFAMILY"/>
</dbReference>